<organism evidence="1 2">
    <name type="scientific">Acaulospora colombiana</name>
    <dbReference type="NCBI Taxonomy" id="27376"/>
    <lineage>
        <taxon>Eukaryota</taxon>
        <taxon>Fungi</taxon>
        <taxon>Fungi incertae sedis</taxon>
        <taxon>Mucoromycota</taxon>
        <taxon>Glomeromycotina</taxon>
        <taxon>Glomeromycetes</taxon>
        <taxon>Diversisporales</taxon>
        <taxon>Acaulosporaceae</taxon>
        <taxon>Acaulospora</taxon>
    </lineage>
</organism>
<keyword evidence="2" id="KW-1185">Reference proteome</keyword>
<feature type="non-terminal residue" evidence="1">
    <location>
        <position position="236"/>
    </location>
</feature>
<sequence length="236" mass="25738">MSKKLILFIGGTVELGAQGIPAIKALLSPGKDGEPSPYAVRVVTRDPSNWRAAELQNLGCELVTGSVKDLPSIYNALEGVYGAFVNTDGFTIGEKEELFAAFRIYELAKERGVKHYVWSNLDYMSKKGNFDPKYRCGHYDAKGRVADFLKAQPSAKTVEEGTVWSILTSGPYMDMLLNGLFLPRRQPDDSLVWDLPLGQGKYSGVDLEVASEMVLLDGAAAKLQSRAEASPPLAAF</sequence>
<evidence type="ECO:0000313" key="1">
    <source>
        <dbReference type="EMBL" id="CAG8716526.1"/>
    </source>
</evidence>
<accession>A0ACA9PLZ4</accession>
<dbReference type="Proteomes" id="UP000789525">
    <property type="component" value="Unassembled WGS sequence"/>
</dbReference>
<proteinExistence type="predicted"/>
<comment type="caution">
    <text evidence="1">The sequence shown here is derived from an EMBL/GenBank/DDBJ whole genome shotgun (WGS) entry which is preliminary data.</text>
</comment>
<gene>
    <name evidence="1" type="ORF">ACOLOM_LOCUS10924</name>
</gene>
<dbReference type="EMBL" id="CAJVPT010037133">
    <property type="protein sequence ID" value="CAG8716526.1"/>
    <property type="molecule type" value="Genomic_DNA"/>
</dbReference>
<reference evidence="1" key="1">
    <citation type="submission" date="2021-06" db="EMBL/GenBank/DDBJ databases">
        <authorList>
            <person name="Kallberg Y."/>
            <person name="Tangrot J."/>
            <person name="Rosling A."/>
        </authorList>
    </citation>
    <scope>NUCLEOTIDE SEQUENCE</scope>
    <source>
        <strain evidence="1">CL356</strain>
    </source>
</reference>
<evidence type="ECO:0000313" key="2">
    <source>
        <dbReference type="Proteomes" id="UP000789525"/>
    </source>
</evidence>
<protein>
    <submittedName>
        <fullName evidence="1">9867_t:CDS:1</fullName>
    </submittedName>
</protein>
<name>A0ACA9PLZ4_9GLOM</name>